<keyword evidence="3" id="KW-1185">Reference proteome</keyword>
<reference evidence="2 3" key="1">
    <citation type="journal article" date="2015" name="Genome Biol. Evol.">
        <title>Comparative Genomics of a Bacterivorous Green Alga Reveals Evolutionary Causalities and Consequences of Phago-Mixotrophic Mode of Nutrition.</title>
        <authorList>
            <person name="Burns J.A."/>
            <person name="Paasch A."/>
            <person name="Narechania A."/>
            <person name="Kim E."/>
        </authorList>
    </citation>
    <scope>NUCLEOTIDE SEQUENCE [LARGE SCALE GENOMIC DNA]</scope>
    <source>
        <strain evidence="2 3">PLY_AMNH</strain>
    </source>
</reference>
<name>A0AAE0BFE0_9CHLO</name>
<evidence type="ECO:0000313" key="2">
    <source>
        <dbReference type="EMBL" id="KAK3234627.1"/>
    </source>
</evidence>
<organism evidence="2 3">
    <name type="scientific">Cymbomonas tetramitiformis</name>
    <dbReference type="NCBI Taxonomy" id="36881"/>
    <lineage>
        <taxon>Eukaryota</taxon>
        <taxon>Viridiplantae</taxon>
        <taxon>Chlorophyta</taxon>
        <taxon>Pyramimonadophyceae</taxon>
        <taxon>Pyramimonadales</taxon>
        <taxon>Pyramimonadaceae</taxon>
        <taxon>Cymbomonas</taxon>
    </lineage>
</organism>
<feature type="compositionally biased region" description="Basic and acidic residues" evidence="1">
    <location>
        <begin position="761"/>
        <end position="782"/>
    </location>
</feature>
<comment type="caution">
    <text evidence="2">The sequence shown here is derived from an EMBL/GenBank/DDBJ whole genome shotgun (WGS) entry which is preliminary data.</text>
</comment>
<protein>
    <submittedName>
        <fullName evidence="2">Uncharacterized protein</fullName>
    </submittedName>
</protein>
<evidence type="ECO:0000313" key="3">
    <source>
        <dbReference type="Proteomes" id="UP001190700"/>
    </source>
</evidence>
<proteinExistence type="predicted"/>
<feature type="region of interest" description="Disordered" evidence="1">
    <location>
        <begin position="758"/>
        <end position="794"/>
    </location>
</feature>
<dbReference type="EMBL" id="LGRX02035483">
    <property type="protein sequence ID" value="KAK3234627.1"/>
    <property type="molecule type" value="Genomic_DNA"/>
</dbReference>
<gene>
    <name evidence="2" type="ORF">CYMTET_55177</name>
</gene>
<evidence type="ECO:0000256" key="1">
    <source>
        <dbReference type="SAM" id="MobiDB-lite"/>
    </source>
</evidence>
<dbReference type="Proteomes" id="UP001190700">
    <property type="component" value="Unassembled WGS sequence"/>
</dbReference>
<accession>A0AAE0BFE0</accession>
<dbReference type="AlphaFoldDB" id="A0AAE0BFE0"/>
<sequence length="794" mass="90532">MSVLETSENEISLRESCSALAGGMHGLVSGTLTPCNGVGTSPDLVFGEINIKTFSEELSYLPEIVLQIKGWDTGMKYEDYQSICMNGLVIDQQPNRLTFDTRYSDCLYDVLSNLPRLQDIVKGRMVCLQWDAGTYFHPVMRKYDNFTAGLLAVIAFLNKNGATVTTCMLTKLIDKPTPKAVKNESIEHAKTIFNIKLAKRICLALKKPVKVLVAVYSEIAVIKNLKRIEGLTTLVRPDLELHVERLSDGLFASLVNHLFCGRETTCLVLGNGLEFVNRVQRHRYHDKTSAFLLDIQRGEESGDSLARAIDRSPCYTYRMADNHLATYYFKQAHLQQLSERGSSRQEYLSKVFDPLVSTVVSLEPEECPSKIRQRWYTIFRTLRNKFVQREVFPCRYSRLCRSQSHWRPEDYGDKSHLEQTCTYNNLEISKLDFCKSLFAAQDSGSVFKLVVSIDFDEVYAHFANDKSYLKKLIDVSLDREVTLPPSLKFEEAHFELREEKNGNLRTVNVTDVPLAWPLSIYADSAQANPIYSESVTPFDIFVAFLGYLVYLKKNNAKLLCDKGVLVEDVIESVSMFSRVKVSLIDKSFGELLEHEGDMDYEVNFSLTPTSLGQVHAASFIHVCDHKNGVPILMDLILWNTQSEVLFRTSCFPIFGYGFVMSPLRLNYLRVETLNEMYVSADVEQRRKAEETAYAIFAYGGELGIGKRFFDDKWDSDSYDTDDSDDSYEPRVWAVEKFYDDIPQHEGYGNFVLESEAVDLSSRSEHEQQDDPNDRESEDRLVHDVFSTFSSDSEC</sequence>